<dbReference type="PROSITE" id="PS51257">
    <property type="entry name" value="PROKAR_LIPOPROTEIN"/>
    <property type="match status" value="1"/>
</dbReference>
<reference evidence="2" key="1">
    <citation type="journal article" date="2019" name="Int. J. Syst. Evol. Microbiol.">
        <title>The Global Catalogue of Microorganisms (GCM) 10K type strain sequencing project: providing services to taxonomists for standard genome sequencing and annotation.</title>
        <authorList>
            <consortium name="The Broad Institute Genomics Platform"/>
            <consortium name="The Broad Institute Genome Sequencing Center for Infectious Disease"/>
            <person name="Wu L."/>
            <person name="Ma J."/>
        </authorList>
    </citation>
    <scope>NUCLEOTIDE SEQUENCE [LARGE SCALE GENOMIC DNA]</scope>
    <source>
        <strain evidence="2">CGMCC 1.12749</strain>
    </source>
</reference>
<proteinExistence type="predicted"/>
<comment type="caution">
    <text evidence="1">The sequence shown here is derived from an EMBL/GenBank/DDBJ whole genome shotgun (WGS) entry which is preliminary data.</text>
</comment>
<accession>A0ABQ1W1G8</accession>
<gene>
    <name evidence="1" type="ORF">GCM10011323_09060</name>
</gene>
<organism evidence="1 2">
    <name type="scientific">Pontibacter amylolyticus</name>
    <dbReference type="NCBI Taxonomy" id="1424080"/>
    <lineage>
        <taxon>Bacteria</taxon>
        <taxon>Pseudomonadati</taxon>
        <taxon>Bacteroidota</taxon>
        <taxon>Cytophagia</taxon>
        <taxon>Cytophagales</taxon>
        <taxon>Hymenobacteraceae</taxon>
        <taxon>Pontibacter</taxon>
    </lineage>
</organism>
<dbReference type="RefSeq" id="WP_188500297.1">
    <property type="nucleotide sequence ID" value="NZ_BMFP01000001.1"/>
</dbReference>
<dbReference type="EMBL" id="BMFP01000001">
    <property type="protein sequence ID" value="GGG06543.1"/>
    <property type="molecule type" value="Genomic_DNA"/>
</dbReference>
<keyword evidence="2" id="KW-1185">Reference proteome</keyword>
<evidence type="ECO:0000313" key="2">
    <source>
        <dbReference type="Proteomes" id="UP000634043"/>
    </source>
</evidence>
<evidence type="ECO:0008006" key="3">
    <source>
        <dbReference type="Google" id="ProtNLM"/>
    </source>
</evidence>
<evidence type="ECO:0000313" key="1">
    <source>
        <dbReference type="EMBL" id="GGG06543.1"/>
    </source>
</evidence>
<name>A0ABQ1W1G8_9BACT</name>
<sequence length="249" mass="28130">MKKVLVPTLVLLMLSCSGRTSEQVLKRAETENSALANSGEVALEKDSTSLYTLEPATEEDFRNWANHTFGFAMNRGDARKVDGVITLKISGEWKPIAALKDTLSDKDDTAYAAYKYLGQNKELNKYLVAGHFYEHYETYLVDMTTGEIAATSWTEPAVSPDLSFLANLSTATIMDNAPNGIQVWKVTEKGGRAAIEKYFEINQQDWEAFEMVWESPRSIIIKMLPMEQFEMLSGVPKKDEFSYLRLRIK</sequence>
<dbReference type="Proteomes" id="UP000634043">
    <property type="component" value="Unassembled WGS sequence"/>
</dbReference>
<protein>
    <recommendedName>
        <fullName evidence="3">Lipoprotein</fullName>
    </recommendedName>
</protein>